<accession>A0AB36J2C4</accession>
<protein>
    <submittedName>
        <fullName evidence="1">Uncharacterized protein</fullName>
    </submittedName>
</protein>
<organism evidence="1 2">
    <name type="scientific">Paenibacillus odorifer</name>
    <dbReference type="NCBI Taxonomy" id="189426"/>
    <lineage>
        <taxon>Bacteria</taxon>
        <taxon>Bacillati</taxon>
        <taxon>Bacillota</taxon>
        <taxon>Bacilli</taxon>
        <taxon>Bacillales</taxon>
        <taxon>Paenibacillaceae</taxon>
        <taxon>Paenibacillus</taxon>
    </lineage>
</organism>
<reference evidence="1 2" key="1">
    <citation type="submission" date="2016-10" db="EMBL/GenBank/DDBJ databases">
        <title>Paenibacillus species isolates.</title>
        <authorList>
            <person name="Beno S.M."/>
        </authorList>
    </citation>
    <scope>NUCLEOTIDE SEQUENCE [LARGE SCALE GENOMIC DNA]</scope>
    <source>
        <strain evidence="1 2">FSL H7-0918</strain>
    </source>
</reference>
<dbReference type="AlphaFoldDB" id="A0AB36J2C4"/>
<name>A0AB36J2C4_9BACL</name>
<comment type="caution">
    <text evidence="1">The sequence shown here is derived from an EMBL/GenBank/DDBJ whole genome shotgun (WGS) entry which is preliminary data.</text>
</comment>
<gene>
    <name evidence="1" type="ORF">BSK47_32245</name>
</gene>
<evidence type="ECO:0000313" key="2">
    <source>
        <dbReference type="Proteomes" id="UP000187323"/>
    </source>
</evidence>
<dbReference type="EMBL" id="MPTO01000073">
    <property type="protein sequence ID" value="OME08670.1"/>
    <property type="molecule type" value="Genomic_DNA"/>
</dbReference>
<dbReference type="RefSeq" id="WP_076139118.1">
    <property type="nucleotide sequence ID" value="NZ_JARLKC010000063.1"/>
</dbReference>
<evidence type="ECO:0000313" key="1">
    <source>
        <dbReference type="EMBL" id="OME08670.1"/>
    </source>
</evidence>
<sequence>MDGGIELYHFSLCASRETLLKRLSVRGEGKDSWATQQIDRCITGRDHEVFKQHLDTNDRTTGEIVEIIAQKLHINLLPREE</sequence>
<dbReference type="Gene3D" id="3.40.50.300">
    <property type="entry name" value="P-loop containing nucleotide triphosphate hydrolases"/>
    <property type="match status" value="1"/>
</dbReference>
<dbReference type="InterPro" id="IPR027417">
    <property type="entry name" value="P-loop_NTPase"/>
</dbReference>
<proteinExistence type="predicted"/>
<dbReference type="Proteomes" id="UP000187323">
    <property type="component" value="Unassembled WGS sequence"/>
</dbReference>